<evidence type="ECO:0000313" key="1">
    <source>
        <dbReference type="EMBL" id="KAF5390748.1"/>
    </source>
</evidence>
<keyword evidence="2" id="KW-1185">Reference proteome</keyword>
<name>A0A8H5HWJ9_9AGAR</name>
<reference evidence="1 2" key="1">
    <citation type="journal article" date="2020" name="ISME J.">
        <title>Uncovering the hidden diversity of litter-decomposition mechanisms in mushroom-forming fungi.</title>
        <authorList>
            <person name="Floudas D."/>
            <person name="Bentzer J."/>
            <person name="Ahren D."/>
            <person name="Johansson T."/>
            <person name="Persson P."/>
            <person name="Tunlid A."/>
        </authorList>
    </citation>
    <scope>NUCLEOTIDE SEQUENCE [LARGE SCALE GENOMIC DNA]</scope>
    <source>
        <strain evidence="1 2">CBS 406.79</strain>
    </source>
</reference>
<dbReference type="EMBL" id="JAACJN010000013">
    <property type="protein sequence ID" value="KAF5390748.1"/>
    <property type="molecule type" value="Genomic_DNA"/>
</dbReference>
<dbReference type="Proteomes" id="UP000518752">
    <property type="component" value="Unassembled WGS sequence"/>
</dbReference>
<dbReference type="AlphaFoldDB" id="A0A8H5HWJ9"/>
<proteinExistence type="predicted"/>
<comment type="caution">
    <text evidence="1">The sequence shown here is derived from an EMBL/GenBank/DDBJ whole genome shotgun (WGS) entry which is preliminary data.</text>
</comment>
<protein>
    <submittedName>
        <fullName evidence="1">Uncharacterized protein</fullName>
    </submittedName>
</protein>
<sequence>MRPLSRVSTLGGFLPMATFSMNEWNSHLAYVSFDRSFLPAEKKEKGSNVPVLKRLRRSNSLSSIFDGLLNAKLGGDTRNSRIDINFSEDSEQFDKIPLMPML</sequence>
<organism evidence="1 2">
    <name type="scientific">Collybiopsis confluens</name>
    <dbReference type="NCBI Taxonomy" id="2823264"/>
    <lineage>
        <taxon>Eukaryota</taxon>
        <taxon>Fungi</taxon>
        <taxon>Dikarya</taxon>
        <taxon>Basidiomycota</taxon>
        <taxon>Agaricomycotina</taxon>
        <taxon>Agaricomycetes</taxon>
        <taxon>Agaricomycetidae</taxon>
        <taxon>Agaricales</taxon>
        <taxon>Marasmiineae</taxon>
        <taxon>Omphalotaceae</taxon>
        <taxon>Collybiopsis</taxon>
    </lineage>
</organism>
<evidence type="ECO:0000313" key="2">
    <source>
        <dbReference type="Proteomes" id="UP000518752"/>
    </source>
</evidence>
<accession>A0A8H5HWJ9</accession>
<gene>
    <name evidence="1" type="ORF">D9757_004461</name>
</gene>